<dbReference type="GO" id="GO:0003723">
    <property type="term" value="F:RNA binding"/>
    <property type="evidence" value="ECO:0007669"/>
    <property type="project" value="InterPro"/>
</dbReference>
<accession>A0A9Y1FKB8</accession>
<protein>
    <recommendedName>
        <fullName evidence="1">PUA domain-containing protein</fullName>
    </recommendedName>
</protein>
<dbReference type="InterPro" id="IPR015947">
    <property type="entry name" value="PUA-like_sf"/>
</dbReference>
<dbReference type="PROSITE" id="PS50890">
    <property type="entry name" value="PUA"/>
    <property type="match status" value="1"/>
</dbReference>
<dbReference type="SUPFAM" id="SSF53335">
    <property type="entry name" value="S-adenosyl-L-methionine-dependent methyltransferases"/>
    <property type="match status" value="1"/>
</dbReference>
<dbReference type="Gene3D" id="3.40.50.150">
    <property type="entry name" value="Vaccinia Virus protein VP39"/>
    <property type="match status" value="1"/>
</dbReference>
<evidence type="ECO:0000313" key="2">
    <source>
        <dbReference type="EMBL" id="UJG40467.1"/>
    </source>
</evidence>
<sequence>MSEEKTELEKEISLISKKYHYKPSLIKHWIEDFGKEKTEQFLQFFKSPYSSLWVQVNTSKIDIDSLFDIFEGLEFDVAKNPLFDDILEVKVNQFDLSNYNKKYPVIKVDRESAQSIAMGREVFSYGVTGYEFLEKGENVEIRDAANNLIAIAKSEVSSKEIPTLKLNIVAKVVKSWGFEPPITELSYYRKGFYNILTPTQIFGVKSMYFENNDNILVLSVDKGDAALYIAERTNNKIPITVVAQNRNHLRAIQRQIKRVKTKAIRVISAPFLSFIQDVHTIKYTSVYLELQNSRTAVLPTFSSNLNFSTLRKMVSKQKKITDLLYKCLVPNASISLITHSVDTLENELLFNHVKSKSYHEPQAFPPEIRELQKNGKIGYRDYLDKRIIDDSFAHKSSTTFIDPMNIKNTGGYLMKYKFALKKKYV</sequence>
<dbReference type="EMBL" id="CP084166">
    <property type="protein sequence ID" value="UJG40467.1"/>
    <property type="molecule type" value="Genomic_DNA"/>
</dbReference>
<organism evidence="2">
    <name type="scientific">Candidatus Heimdallarchaeum aukensis</name>
    <dbReference type="NCBI Taxonomy" id="2876573"/>
    <lineage>
        <taxon>Archaea</taxon>
        <taxon>Promethearchaeati</taxon>
        <taxon>Candidatus Heimdallarchaeota</taxon>
        <taxon>Candidatus Heimdallarchaeia (ex Rinke et al. 2021) (nom. nud.)</taxon>
        <taxon>Candidatus Heimdallarchaeales</taxon>
        <taxon>Candidatus Heimdallarchaeaceae</taxon>
        <taxon>Candidatus Heimdallarchaeum</taxon>
    </lineage>
</organism>
<dbReference type="Proteomes" id="UP001201020">
    <property type="component" value="Chromosome"/>
</dbReference>
<proteinExistence type="predicted"/>
<feature type="domain" description="PUA" evidence="1">
    <location>
        <begin position="105"/>
        <end position="173"/>
    </location>
</feature>
<dbReference type="Gene3D" id="2.30.130.10">
    <property type="entry name" value="PUA domain"/>
    <property type="match status" value="1"/>
</dbReference>
<dbReference type="Gene3D" id="3.30.70.1170">
    <property type="entry name" value="Sun protein, domain 3"/>
    <property type="match status" value="1"/>
</dbReference>
<dbReference type="InterPro" id="IPR029063">
    <property type="entry name" value="SAM-dependent_MTases_sf"/>
</dbReference>
<dbReference type="Pfam" id="PF01472">
    <property type="entry name" value="PUA"/>
    <property type="match status" value="1"/>
</dbReference>
<dbReference type="InterPro" id="IPR002478">
    <property type="entry name" value="PUA"/>
</dbReference>
<name>A0A9Y1FKB8_9ARCH</name>
<dbReference type="SUPFAM" id="SSF88697">
    <property type="entry name" value="PUA domain-like"/>
    <property type="match status" value="1"/>
</dbReference>
<reference evidence="2" key="1">
    <citation type="journal article" date="2022" name="Nat. Microbiol.">
        <title>Unique mobile elements and scalable gene flow at the prokaryote-eukaryote boundary revealed by circularized Asgard archaea genomes.</title>
        <authorList>
            <person name="Wu F."/>
            <person name="Speth D.R."/>
            <person name="Philosof A."/>
            <person name="Cremiere A."/>
            <person name="Narayanan A."/>
            <person name="Barco R.A."/>
            <person name="Connon S.A."/>
            <person name="Amend J.P."/>
            <person name="Antoshechkin I.A."/>
            <person name="Orphan V.J."/>
        </authorList>
    </citation>
    <scope>NUCLEOTIDE SEQUENCE</scope>
    <source>
        <strain evidence="2">PM71</strain>
    </source>
</reference>
<evidence type="ECO:0000259" key="1">
    <source>
        <dbReference type="Pfam" id="PF01472"/>
    </source>
</evidence>
<gene>
    <name evidence="2" type="ORF">K9W45_11595</name>
</gene>
<dbReference type="InterPro" id="IPR036974">
    <property type="entry name" value="PUA_sf"/>
</dbReference>
<dbReference type="AlphaFoldDB" id="A0A9Y1FKB8"/>